<accession>A0A0H1R771</accession>
<dbReference type="Gene3D" id="3.40.1660.10">
    <property type="entry name" value="EreA-like (biosynthetic domain)"/>
    <property type="match status" value="1"/>
</dbReference>
<dbReference type="EMBL" id="LCYG01000060">
    <property type="protein sequence ID" value="KLK91095.1"/>
    <property type="molecule type" value="Genomic_DNA"/>
</dbReference>
<dbReference type="PANTHER" id="PTHR31299">
    <property type="entry name" value="ESTERASE, PUTATIVE (AFU_ORTHOLOGUE AFUA_1G05850)-RELATED"/>
    <property type="match status" value="1"/>
</dbReference>
<dbReference type="SUPFAM" id="SSF159501">
    <property type="entry name" value="EreA/ChaN-like"/>
    <property type="match status" value="1"/>
</dbReference>
<protein>
    <submittedName>
        <fullName evidence="1">Carboxylic ester hydrolase</fullName>
    </submittedName>
</protein>
<dbReference type="PIRSF" id="PIRSF036794">
    <property type="entry name" value="UCP_erythr_ester"/>
    <property type="match status" value="1"/>
</dbReference>
<reference evidence="1 2" key="1">
    <citation type="submission" date="2015-05" db="EMBL/GenBank/DDBJ databases">
        <title>Draft genome sequence of Microvirga vignae strain BR3299, a novel nitrogen fixing bacteria isolated from Brazil semi-aired region.</title>
        <authorList>
            <person name="Zilli J.E."/>
            <person name="Passos S.R."/>
            <person name="Leite J."/>
            <person name="Baldani J.I."/>
            <person name="Xavier G.R."/>
            <person name="Rumjaneck N.G."/>
            <person name="Simoes-Araujo J.L."/>
        </authorList>
    </citation>
    <scope>NUCLEOTIDE SEQUENCE [LARGE SCALE GENOMIC DNA]</scope>
    <source>
        <strain evidence="1 2">BR3299</strain>
    </source>
</reference>
<dbReference type="AlphaFoldDB" id="A0A0H1R771"/>
<dbReference type="Pfam" id="PF05139">
    <property type="entry name" value="Erythro_esteras"/>
    <property type="match status" value="1"/>
</dbReference>
<dbReference type="InterPro" id="IPR007815">
    <property type="entry name" value="Emycin_Estase"/>
</dbReference>
<comment type="caution">
    <text evidence="1">The sequence shown here is derived from an EMBL/GenBank/DDBJ whole genome shotgun (WGS) entry which is preliminary data.</text>
</comment>
<organism evidence="1 2">
    <name type="scientific">Microvirga vignae</name>
    <dbReference type="NCBI Taxonomy" id="1225564"/>
    <lineage>
        <taxon>Bacteria</taxon>
        <taxon>Pseudomonadati</taxon>
        <taxon>Pseudomonadota</taxon>
        <taxon>Alphaproteobacteria</taxon>
        <taxon>Hyphomicrobiales</taxon>
        <taxon>Methylobacteriaceae</taxon>
        <taxon>Microvirga</taxon>
    </lineage>
</organism>
<dbReference type="GO" id="GO:0046677">
    <property type="term" value="P:response to antibiotic"/>
    <property type="evidence" value="ECO:0007669"/>
    <property type="project" value="InterPro"/>
</dbReference>
<dbReference type="PATRIC" id="fig|1225564.3.peg.5728"/>
<evidence type="ECO:0000313" key="1">
    <source>
        <dbReference type="EMBL" id="KLK91095.1"/>
    </source>
</evidence>
<dbReference type="STRING" id="1225564.AA309_21805"/>
<dbReference type="OrthoDB" id="9810066at2"/>
<dbReference type="InterPro" id="IPR014622">
    <property type="entry name" value="UCP036794_erythomycin"/>
</dbReference>
<dbReference type="Gene3D" id="1.20.1440.30">
    <property type="entry name" value="Biosynthetic Protein domain"/>
    <property type="match status" value="1"/>
</dbReference>
<keyword evidence="2" id="KW-1185">Reference proteome</keyword>
<dbReference type="Proteomes" id="UP000035489">
    <property type="component" value="Unassembled WGS sequence"/>
</dbReference>
<dbReference type="GO" id="GO:0016787">
    <property type="term" value="F:hydrolase activity"/>
    <property type="evidence" value="ECO:0007669"/>
    <property type="project" value="UniProtKB-KW"/>
</dbReference>
<dbReference type="Gene3D" id="3.30.1870.10">
    <property type="entry name" value="EreA-like, domain 2"/>
    <property type="match status" value="1"/>
</dbReference>
<evidence type="ECO:0000313" key="2">
    <source>
        <dbReference type="Proteomes" id="UP000035489"/>
    </source>
</evidence>
<dbReference type="InterPro" id="IPR052036">
    <property type="entry name" value="Hydrolase/PRTase-associated"/>
</dbReference>
<dbReference type="RefSeq" id="WP_047191136.1">
    <property type="nucleotide sequence ID" value="NZ_LCYG01000060.1"/>
</dbReference>
<dbReference type="CDD" id="cd14728">
    <property type="entry name" value="Ere-like"/>
    <property type="match status" value="1"/>
</dbReference>
<name>A0A0H1R771_9HYPH</name>
<sequence length="447" mass="51502">MARFSWKQNENETSVKEAVGVVREYGEPLPPLSDQDVFGAMFDRFADAKIVLLGEATHGTSEFYRARAAITRRLIEHHGFNIVAVEADWPDAARIDAYVRHRHVPDTDDVAFERFPTWMWRNEEVADFVNWMRDYNKERPEDDRAEFRGLDVYSLNSSIRSVLDYLDRVDPEAAKEARGRYGCLSPWQSDPARYGRAVITGQKKPCDEKLLRQLQDILDKRIDYLESHGGEQFFDAVQNAKIVHAAEHYYRIMYEGATESWNLRDRHMFDTLQSLLARRNNAKAVIWAHNSHIGNAAATAMGWQGEFNIGELCRKAYRGEAVLIGFGTDRGTVAAADDWDEPMQVKKVLPARPDSHERIFRDTGIKCFLADWRENLLDELKDALSRPRLERAIGVVYRPETELYSHYFEAVMAEQFDAFVWFEDTRAVTPLTHAHGKGMPETYPFGL</sequence>
<dbReference type="PANTHER" id="PTHR31299:SF0">
    <property type="entry name" value="ESTERASE, PUTATIVE (AFU_ORTHOLOGUE AFUA_1G05850)-RELATED"/>
    <property type="match status" value="1"/>
</dbReference>
<gene>
    <name evidence="1" type="ORF">AA309_21805</name>
</gene>
<proteinExistence type="predicted"/>
<keyword evidence="1" id="KW-0378">Hydrolase</keyword>